<feature type="transmembrane region" description="Helical" evidence="11">
    <location>
        <begin position="104"/>
        <end position="122"/>
    </location>
</feature>
<dbReference type="SUPFAM" id="SSF103473">
    <property type="entry name" value="MFS general substrate transporter"/>
    <property type="match status" value="1"/>
</dbReference>
<comment type="caution">
    <text evidence="13">The sequence shown here is derived from an EMBL/GenBank/DDBJ whole genome shotgun (WGS) entry which is preliminary data.</text>
</comment>
<gene>
    <name evidence="13" type="ORF">SNE35_20765</name>
</gene>
<dbReference type="Gene3D" id="1.20.1250.20">
    <property type="entry name" value="MFS general substrate transporter like domains"/>
    <property type="match status" value="1"/>
</dbReference>
<reference evidence="13 14" key="1">
    <citation type="submission" date="2023-11" db="EMBL/GenBank/DDBJ databases">
        <title>Paucibacter sp. nov., isolated from fresh soil in Korea.</title>
        <authorList>
            <person name="Le N.T.T."/>
        </authorList>
    </citation>
    <scope>NUCLEOTIDE SEQUENCE [LARGE SCALE GENOMIC DNA]</scope>
    <source>
        <strain evidence="13 14">R3-3</strain>
    </source>
</reference>
<dbReference type="InterPro" id="IPR051084">
    <property type="entry name" value="H+-coupled_symporters"/>
</dbReference>
<accession>A0ABU5DMK2</accession>
<comment type="similarity">
    <text evidence="2">Belongs to the major facilitator superfamily. Metabolite:H+ Symporter (MHS) family (TC 2.A.1.6) family.</text>
</comment>
<organism evidence="13 14">
    <name type="scientific">Roseateles agri</name>
    <dbReference type="NCBI Taxonomy" id="3098619"/>
    <lineage>
        <taxon>Bacteria</taxon>
        <taxon>Pseudomonadati</taxon>
        <taxon>Pseudomonadota</taxon>
        <taxon>Betaproteobacteria</taxon>
        <taxon>Burkholderiales</taxon>
        <taxon>Sphaerotilaceae</taxon>
        <taxon>Roseateles</taxon>
    </lineage>
</organism>
<dbReference type="InterPro" id="IPR004736">
    <property type="entry name" value="MHS_symport"/>
</dbReference>
<dbReference type="CDD" id="cd17367">
    <property type="entry name" value="MFS_KgtP"/>
    <property type="match status" value="1"/>
</dbReference>
<evidence type="ECO:0000259" key="12">
    <source>
        <dbReference type="PROSITE" id="PS50850"/>
    </source>
</evidence>
<dbReference type="PANTHER" id="PTHR43528">
    <property type="entry name" value="ALPHA-KETOGLUTARATE PERMEASE"/>
    <property type="match status" value="1"/>
</dbReference>
<keyword evidence="9 11" id="KW-0472">Membrane</keyword>
<dbReference type="InterPro" id="IPR020846">
    <property type="entry name" value="MFS_dom"/>
</dbReference>
<evidence type="ECO:0000256" key="11">
    <source>
        <dbReference type="SAM" id="Phobius"/>
    </source>
</evidence>
<feature type="transmembrane region" description="Helical" evidence="11">
    <location>
        <begin position="204"/>
        <end position="223"/>
    </location>
</feature>
<evidence type="ECO:0000256" key="6">
    <source>
        <dbReference type="ARBA" id="ARBA00022692"/>
    </source>
</evidence>
<dbReference type="Pfam" id="PF07690">
    <property type="entry name" value="MFS_1"/>
    <property type="match status" value="1"/>
</dbReference>
<protein>
    <submittedName>
        <fullName evidence="13">MFS family transporter</fullName>
    </submittedName>
</protein>
<keyword evidence="4" id="KW-1003">Cell membrane</keyword>
<feature type="transmembrane region" description="Helical" evidence="11">
    <location>
        <begin position="30"/>
        <end position="51"/>
    </location>
</feature>
<feature type="transmembrane region" description="Helical" evidence="11">
    <location>
        <begin position="349"/>
        <end position="370"/>
    </location>
</feature>
<sequence>MSTLSASSNAADAAAPTPRPYTAAETRQRVFAIMAASSGNLVEWFDFYVYAFTSLYFAPAFFPKSDPTAQLLNTAGVFAAGFLMRPIGGWLFGRIADRVGRKTSMLISVAMMCGGSLVIAFLPTYEQIGALAPALLLICRLFQGLSVGGEYGTTATYMSEVALRGRRGFFSSFQYVTLIGGQLLAVVVIVILEALLSNAELKAWGWRIPFVIGAISAVVALLLRRTLHETQSESSRSAKGAGTMAMLFRHNLPAFITVVGYTAGGSLIFYTFTTYMQKYLVNTAHMPIKTASNVMTVCLFLYMIMQPLFGALSDRIGRRNNMLLFGALGALSVVPIMSALHIVTDPVEAGVLITVALAIVSFYTSVSGIVKAEMFPPEVRALGVGLAYAVGNAIFGGSAEYVALSLKSAGYESAFYWYVTAMMVIAFLFSLRLPKQAKHLHHDH</sequence>
<dbReference type="PANTHER" id="PTHR43528:SF1">
    <property type="entry name" value="ALPHA-KETOGLUTARATE PERMEASE"/>
    <property type="match status" value="1"/>
</dbReference>
<feature type="transmembrane region" description="Helical" evidence="11">
    <location>
        <begin position="323"/>
        <end position="343"/>
    </location>
</feature>
<dbReference type="InterPro" id="IPR036259">
    <property type="entry name" value="MFS_trans_sf"/>
</dbReference>
<evidence type="ECO:0000256" key="5">
    <source>
        <dbReference type="ARBA" id="ARBA00022519"/>
    </source>
</evidence>
<keyword evidence="6 11" id="KW-0812">Transmembrane</keyword>
<evidence type="ECO:0000256" key="2">
    <source>
        <dbReference type="ARBA" id="ARBA00008240"/>
    </source>
</evidence>
<dbReference type="NCBIfam" id="TIGR00883">
    <property type="entry name" value="2A0106"/>
    <property type="match status" value="1"/>
</dbReference>
<feature type="transmembrane region" description="Helical" evidence="11">
    <location>
        <begin position="292"/>
        <end position="311"/>
    </location>
</feature>
<name>A0ABU5DMK2_9BURK</name>
<proteinExistence type="inferred from homology"/>
<evidence type="ECO:0000313" key="13">
    <source>
        <dbReference type="EMBL" id="MDY0746958.1"/>
    </source>
</evidence>
<evidence type="ECO:0000256" key="10">
    <source>
        <dbReference type="SAM" id="MobiDB-lite"/>
    </source>
</evidence>
<evidence type="ECO:0000256" key="1">
    <source>
        <dbReference type="ARBA" id="ARBA00004429"/>
    </source>
</evidence>
<keyword evidence="7" id="KW-0769">Symport</keyword>
<dbReference type="InterPro" id="IPR011701">
    <property type="entry name" value="MFS"/>
</dbReference>
<dbReference type="NCBIfam" id="NF007710">
    <property type="entry name" value="PRK10406.1"/>
    <property type="match status" value="1"/>
</dbReference>
<evidence type="ECO:0000256" key="7">
    <source>
        <dbReference type="ARBA" id="ARBA00022847"/>
    </source>
</evidence>
<evidence type="ECO:0000313" key="14">
    <source>
        <dbReference type="Proteomes" id="UP001285263"/>
    </source>
</evidence>
<feature type="region of interest" description="Disordered" evidence="10">
    <location>
        <begin position="1"/>
        <end position="20"/>
    </location>
</feature>
<keyword evidence="5" id="KW-0997">Cell inner membrane</keyword>
<feature type="domain" description="Major facilitator superfamily (MFS) profile" evidence="12">
    <location>
        <begin position="32"/>
        <end position="438"/>
    </location>
</feature>
<evidence type="ECO:0000256" key="3">
    <source>
        <dbReference type="ARBA" id="ARBA00022448"/>
    </source>
</evidence>
<keyword evidence="8 11" id="KW-1133">Transmembrane helix</keyword>
<feature type="transmembrane region" description="Helical" evidence="11">
    <location>
        <begin position="128"/>
        <end position="148"/>
    </location>
</feature>
<dbReference type="RefSeq" id="WP_320424928.1">
    <property type="nucleotide sequence ID" value="NZ_JAXCLA010000007.1"/>
</dbReference>
<feature type="transmembrane region" description="Helical" evidence="11">
    <location>
        <begin position="382"/>
        <end position="403"/>
    </location>
</feature>
<comment type="subcellular location">
    <subcellularLocation>
        <location evidence="1">Cell inner membrane</location>
        <topology evidence="1">Multi-pass membrane protein</topology>
    </subcellularLocation>
</comment>
<evidence type="ECO:0000256" key="9">
    <source>
        <dbReference type="ARBA" id="ARBA00023136"/>
    </source>
</evidence>
<dbReference type="InterPro" id="IPR005829">
    <property type="entry name" value="Sugar_transporter_CS"/>
</dbReference>
<feature type="transmembrane region" description="Helical" evidence="11">
    <location>
        <begin position="415"/>
        <end position="433"/>
    </location>
</feature>
<feature type="transmembrane region" description="Helical" evidence="11">
    <location>
        <begin position="169"/>
        <end position="192"/>
    </location>
</feature>
<evidence type="ECO:0000256" key="4">
    <source>
        <dbReference type="ARBA" id="ARBA00022475"/>
    </source>
</evidence>
<dbReference type="EMBL" id="JAXCLA010000007">
    <property type="protein sequence ID" value="MDY0746958.1"/>
    <property type="molecule type" value="Genomic_DNA"/>
</dbReference>
<keyword evidence="14" id="KW-1185">Reference proteome</keyword>
<dbReference type="Proteomes" id="UP001285263">
    <property type="component" value="Unassembled WGS sequence"/>
</dbReference>
<feature type="transmembrane region" description="Helical" evidence="11">
    <location>
        <begin position="71"/>
        <end position="92"/>
    </location>
</feature>
<keyword evidence="3" id="KW-0813">Transport</keyword>
<dbReference type="PROSITE" id="PS50850">
    <property type="entry name" value="MFS"/>
    <property type="match status" value="1"/>
</dbReference>
<evidence type="ECO:0000256" key="8">
    <source>
        <dbReference type="ARBA" id="ARBA00022989"/>
    </source>
</evidence>
<dbReference type="PROSITE" id="PS00217">
    <property type="entry name" value="SUGAR_TRANSPORT_2"/>
    <property type="match status" value="1"/>
</dbReference>
<feature type="transmembrane region" description="Helical" evidence="11">
    <location>
        <begin position="252"/>
        <end position="272"/>
    </location>
</feature>